<dbReference type="SUPFAM" id="SSF88723">
    <property type="entry name" value="PIN domain-like"/>
    <property type="match status" value="1"/>
</dbReference>
<dbReference type="Pfam" id="PF13470">
    <property type="entry name" value="PIN_3"/>
    <property type="match status" value="1"/>
</dbReference>
<comment type="caution">
    <text evidence="2">The sequence shown here is derived from an EMBL/GenBank/DDBJ whole genome shotgun (WGS) entry which is preliminary data.</text>
</comment>
<dbReference type="Gene3D" id="3.40.50.1010">
    <property type="entry name" value="5'-nuclease"/>
    <property type="match status" value="1"/>
</dbReference>
<accession>T1BKW7</accession>
<protein>
    <submittedName>
        <fullName evidence="2">PilT domain-containing protein</fullName>
    </submittedName>
</protein>
<feature type="domain" description="PIN" evidence="1">
    <location>
        <begin position="9"/>
        <end position="120"/>
    </location>
</feature>
<dbReference type="InterPro" id="IPR029060">
    <property type="entry name" value="PIN-like_dom_sf"/>
</dbReference>
<name>T1BKW7_9ZZZZ</name>
<dbReference type="NCBIfam" id="TIGR00305">
    <property type="entry name" value="putative toxin-antitoxin system toxin component, PIN family"/>
    <property type="match status" value="1"/>
</dbReference>
<dbReference type="SMART" id="SM00670">
    <property type="entry name" value="PINc"/>
    <property type="match status" value="1"/>
</dbReference>
<proteinExistence type="predicted"/>
<reference evidence="2" key="1">
    <citation type="submission" date="2013-08" db="EMBL/GenBank/DDBJ databases">
        <authorList>
            <person name="Mendez C."/>
            <person name="Richter M."/>
            <person name="Ferrer M."/>
            <person name="Sanchez J."/>
        </authorList>
    </citation>
    <scope>NUCLEOTIDE SEQUENCE</scope>
</reference>
<dbReference type="AlphaFoldDB" id="T1BKW7"/>
<dbReference type="InterPro" id="IPR002716">
    <property type="entry name" value="PIN_dom"/>
</dbReference>
<gene>
    <name evidence="2" type="ORF">B2A_06192</name>
</gene>
<evidence type="ECO:0000259" key="1">
    <source>
        <dbReference type="SMART" id="SM00670"/>
    </source>
</evidence>
<dbReference type="PANTHER" id="PTHR34610:SF4">
    <property type="entry name" value="SLL8027 PROTEIN"/>
    <property type="match status" value="1"/>
</dbReference>
<dbReference type="InterPro" id="IPR002850">
    <property type="entry name" value="PIN_toxin-like"/>
</dbReference>
<dbReference type="PANTHER" id="PTHR34610">
    <property type="entry name" value="SSL7007 PROTEIN"/>
    <property type="match status" value="1"/>
</dbReference>
<evidence type="ECO:0000313" key="2">
    <source>
        <dbReference type="EMBL" id="EQD53954.1"/>
    </source>
</evidence>
<dbReference type="EMBL" id="AUZZ01004359">
    <property type="protein sequence ID" value="EQD53954.1"/>
    <property type="molecule type" value="Genomic_DNA"/>
</dbReference>
<reference evidence="2" key="2">
    <citation type="journal article" date="2014" name="ISME J.">
        <title>Microbial stratification in low pH oxic and suboxic macroscopic growths along an acid mine drainage.</title>
        <authorList>
            <person name="Mendez-Garcia C."/>
            <person name="Mesa V."/>
            <person name="Sprenger R.R."/>
            <person name="Richter M."/>
            <person name="Diez M.S."/>
            <person name="Solano J."/>
            <person name="Bargiela R."/>
            <person name="Golyshina O.V."/>
            <person name="Manteca A."/>
            <person name="Ramos J.L."/>
            <person name="Gallego J.R."/>
            <person name="Llorente I."/>
            <person name="Martins Dos Santos V.A."/>
            <person name="Jensen O.N."/>
            <person name="Pelaez A.I."/>
            <person name="Sanchez J."/>
            <person name="Ferrer M."/>
        </authorList>
    </citation>
    <scope>NUCLEOTIDE SEQUENCE</scope>
</reference>
<organism evidence="2">
    <name type="scientific">mine drainage metagenome</name>
    <dbReference type="NCBI Taxonomy" id="410659"/>
    <lineage>
        <taxon>unclassified sequences</taxon>
        <taxon>metagenomes</taxon>
        <taxon>ecological metagenomes</taxon>
    </lineage>
</organism>
<sequence>MHIRGAFAMRIVLDTNILVSGLLHNGKPRRLIDLAIQGKVIIVSSVEMIDELKEVLSREKFGLSKEAQVTMMDFVIRLSNITVVKSKFKAVRDPTDDMVINTAHDGNAAYIVTGDKDLLELEKFGEVGIIKASKMLKLLGEDIVRKR</sequence>